<dbReference type="InterPro" id="IPR002701">
    <property type="entry name" value="CM_II_prokaryot"/>
</dbReference>
<evidence type="ECO:0000259" key="1">
    <source>
        <dbReference type="Pfam" id="PF01817"/>
    </source>
</evidence>
<dbReference type="InterPro" id="IPR036263">
    <property type="entry name" value="Chorismate_II_sf"/>
</dbReference>
<dbReference type="SUPFAM" id="SSF48600">
    <property type="entry name" value="Chorismate mutase II"/>
    <property type="match status" value="1"/>
</dbReference>
<dbReference type="InterPro" id="IPR036979">
    <property type="entry name" value="CM_dom_sf"/>
</dbReference>
<accession>X0U751</accession>
<evidence type="ECO:0000313" key="2">
    <source>
        <dbReference type="EMBL" id="GAG01390.1"/>
    </source>
</evidence>
<name>X0U751_9ZZZZ</name>
<dbReference type="GO" id="GO:0046417">
    <property type="term" value="P:chorismate metabolic process"/>
    <property type="evidence" value="ECO:0007669"/>
    <property type="project" value="InterPro"/>
</dbReference>
<reference evidence="2" key="1">
    <citation type="journal article" date="2014" name="Front. Microbiol.">
        <title>High frequency of phylogenetically diverse reductive dehalogenase-homologous genes in deep subseafloor sedimentary metagenomes.</title>
        <authorList>
            <person name="Kawai M."/>
            <person name="Futagami T."/>
            <person name="Toyoda A."/>
            <person name="Takaki Y."/>
            <person name="Nishi S."/>
            <person name="Hori S."/>
            <person name="Arai W."/>
            <person name="Tsubouchi T."/>
            <person name="Morono Y."/>
            <person name="Uchiyama I."/>
            <person name="Ito T."/>
            <person name="Fujiyama A."/>
            <person name="Inagaki F."/>
            <person name="Takami H."/>
        </authorList>
    </citation>
    <scope>NUCLEOTIDE SEQUENCE</scope>
    <source>
        <strain evidence="2">Expedition CK06-06</strain>
    </source>
</reference>
<comment type="caution">
    <text evidence="2">The sequence shown here is derived from an EMBL/GenBank/DDBJ whole genome shotgun (WGS) entry which is preliminary data.</text>
</comment>
<dbReference type="Pfam" id="PF01817">
    <property type="entry name" value="CM_2"/>
    <property type="match status" value="1"/>
</dbReference>
<dbReference type="EMBL" id="BARS01025185">
    <property type="protein sequence ID" value="GAG01390.1"/>
    <property type="molecule type" value="Genomic_DNA"/>
</dbReference>
<dbReference type="GO" id="GO:0004106">
    <property type="term" value="F:chorismate mutase activity"/>
    <property type="evidence" value="ECO:0007669"/>
    <property type="project" value="InterPro"/>
</dbReference>
<sequence length="57" mass="6577">MLEFALERPIVDRSREAKVYQQVRGLAAERGIDAEGAERVFREIIRLCTEAEQEEKA</sequence>
<gene>
    <name evidence="2" type="ORF">S01H1_39839</name>
</gene>
<feature type="domain" description="Chorismate mutase" evidence="1">
    <location>
        <begin position="7"/>
        <end position="53"/>
    </location>
</feature>
<dbReference type="Gene3D" id="1.20.59.10">
    <property type="entry name" value="Chorismate mutase"/>
    <property type="match status" value="1"/>
</dbReference>
<organism evidence="2">
    <name type="scientific">marine sediment metagenome</name>
    <dbReference type="NCBI Taxonomy" id="412755"/>
    <lineage>
        <taxon>unclassified sequences</taxon>
        <taxon>metagenomes</taxon>
        <taxon>ecological metagenomes</taxon>
    </lineage>
</organism>
<dbReference type="AlphaFoldDB" id="X0U751"/>
<proteinExistence type="predicted"/>
<protein>
    <recommendedName>
        <fullName evidence="1">Chorismate mutase domain-containing protein</fullName>
    </recommendedName>
</protein>